<keyword evidence="6" id="KW-1185">Reference proteome</keyword>
<dbReference type="EMBL" id="CP017476">
    <property type="protein sequence ID" value="AOW15589.1"/>
    <property type="molecule type" value="Genomic_DNA"/>
</dbReference>
<organism evidence="4 7">
    <name type="scientific">Hydrogenophaga crassostreae</name>
    <dbReference type="NCBI Taxonomy" id="1763535"/>
    <lineage>
        <taxon>Bacteria</taxon>
        <taxon>Pseudomonadati</taxon>
        <taxon>Pseudomonadota</taxon>
        <taxon>Betaproteobacteria</taxon>
        <taxon>Burkholderiales</taxon>
        <taxon>Comamonadaceae</taxon>
        <taxon>Hydrogenophaga</taxon>
    </lineage>
</organism>
<feature type="region of interest" description="Disordered" evidence="1">
    <location>
        <begin position="164"/>
        <end position="203"/>
    </location>
</feature>
<evidence type="ECO:0000256" key="1">
    <source>
        <dbReference type="SAM" id="MobiDB-lite"/>
    </source>
</evidence>
<sequence length="203" mass="20930">MLCAAVSATAHAQGVYRIVGPDGKVTFSDQPPPAAAKNNLPSPAATATGGGAAAAGGRLPIELRKAASQFPVVLYTGKDCSPCNSGRNMLINRGIPFTEKTIDNNESVAALKQLSGQNSIPLLTIGSQQLKGFSDTNWSQYLTAAGYPEKSALPSNYPRASATPLAEASLAKQVDTPKPAEPAEAAAPEREVPVASPNSGIRF</sequence>
<accession>A0A167I2S6</accession>
<dbReference type="InterPro" id="IPR025392">
    <property type="entry name" value="DUF4124"/>
</dbReference>
<dbReference type="InterPro" id="IPR036249">
    <property type="entry name" value="Thioredoxin-like_sf"/>
</dbReference>
<dbReference type="InterPro" id="IPR002109">
    <property type="entry name" value="Glutaredoxin"/>
</dbReference>
<feature type="domain" description="Glutaredoxin" evidence="2">
    <location>
        <begin position="72"/>
        <end position="128"/>
    </location>
</feature>
<evidence type="ECO:0000259" key="3">
    <source>
        <dbReference type="Pfam" id="PF13511"/>
    </source>
</evidence>
<protein>
    <submittedName>
        <fullName evidence="4">Uncharacterized protein</fullName>
    </submittedName>
</protein>
<dbReference type="Proteomes" id="UP000185657">
    <property type="component" value="Unassembled WGS sequence"/>
</dbReference>
<dbReference type="Proteomes" id="UP000185680">
    <property type="component" value="Chromosome"/>
</dbReference>
<dbReference type="Pfam" id="PF13511">
    <property type="entry name" value="DUF4124"/>
    <property type="match status" value="1"/>
</dbReference>
<dbReference type="STRING" id="1763535.LPB072_12000"/>
<reference evidence="4 7" key="2">
    <citation type="submission" date="2016-10" db="EMBL/GenBank/DDBJ databases">
        <title>Hydorgenophaga sp. LPB0072 isolated from gastropod.</title>
        <authorList>
            <person name="Kim E."/>
            <person name="Yi H."/>
        </authorList>
    </citation>
    <scope>NUCLEOTIDE SEQUENCE [LARGE SCALE GENOMIC DNA]</scope>
    <source>
        <strain evidence="4 7">LPB0072</strain>
    </source>
</reference>
<name>A0A167I2S6_9BURK</name>
<proteinExistence type="predicted"/>
<feature type="domain" description="DUF4124" evidence="3">
    <location>
        <begin position="2"/>
        <end position="47"/>
    </location>
</feature>
<dbReference type="EMBL" id="LVWD01000013">
    <property type="protein sequence ID" value="OAD42057.1"/>
    <property type="molecule type" value="Genomic_DNA"/>
</dbReference>
<evidence type="ECO:0000313" key="5">
    <source>
        <dbReference type="EMBL" id="OAD42057.1"/>
    </source>
</evidence>
<evidence type="ECO:0000313" key="6">
    <source>
        <dbReference type="Proteomes" id="UP000185657"/>
    </source>
</evidence>
<evidence type="ECO:0000313" key="7">
    <source>
        <dbReference type="Proteomes" id="UP000185680"/>
    </source>
</evidence>
<dbReference type="AlphaFoldDB" id="A0A167I2S6"/>
<dbReference type="Gene3D" id="3.40.30.10">
    <property type="entry name" value="Glutaredoxin"/>
    <property type="match status" value="1"/>
</dbReference>
<dbReference type="CDD" id="cd02976">
    <property type="entry name" value="NrdH"/>
    <property type="match status" value="1"/>
</dbReference>
<reference evidence="5 6" key="1">
    <citation type="submission" date="2016-02" db="EMBL/GenBank/DDBJ databases">
        <title>Draft genome sequence of Hydrogenophaga sp. LPB0072.</title>
        <authorList>
            <person name="Shin S.-K."/>
            <person name="Yi H."/>
        </authorList>
    </citation>
    <scope>NUCLEOTIDE SEQUENCE [LARGE SCALE GENOMIC DNA]</scope>
    <source>
        <strain evidence="5 6">LPB0072</strain>
    </source>
</reference>
<evidence type="ECO:0000259" key="2">
    <source>
        <dbReference type="Pfam" id="PF00462"/>
    </source>
</evidence>
<dbReference type="KEGG" id="hyl:LPB072_12000"/>
<dbReference type="SUPFAM" id="SSF52833">
    <property type="entry name" value="Thioredoxin-like"/>
    <property type="match status" value="1"/>
</dbReference>
<evidence type="ECO:0000313" key="4">
    <source>
        <dbReference type="EMBL" id="AOW15589.1"/>
    </source>
</evidence>
<gene>
    <name evidence="4" type="ORF">LPB072_12000</name>
    <name evidence="5" type="ORF">LPB72_10625</name>
</gene>
<dbReference type="PROSITE" id="PS51354">
    <property type="entry name" value="GLUTAREDOXIN_2"/>
    <property type="match status" value="1"/>
</dbReference>
<dbReference type="Pfam" id="PF00462">
    <property type="entry name" value="Glutaredoxin"/>
    <property type="match status" value="1"/>
</dbReference>